<reference evidence="9" key="1">
    <citation type="journal article" date="2019" name="Int. J. Syst. Evol. Microbiol.">
        <title>The Global Catalogue of Microorganisms (GCM) 10K type strain sequencing project: providing services to taxonomists for standard genome sequencing and annotation.</title>
        <authorList>
            <consortium name="The Broad Institute Genomics Platform"/>
            <consortium name="The Broad Institute Genome Sequencing Center for Infectious Disease"/>
            <person name="Wu L."/>
            <person name="Ma J."/>
        </authorList>
    </citation>
    <scope>NUCLEOTIDE SEQUENCE [LARGE SCALE GENOMIC DNA]</scope>
    <source>
        <strain evidence="9">JCM 17805</strain>
    </source>
</reference>
<evidence type="ECO:0000256" key="6">
    <source>
        <dbReference type="ARBA" id="ARBA00023014"/>
    </source>
</evidence>
<name>A0ABP8V5I1_9GAMM</name>
<dbReference type="InterPro" id="IPR058240">
    <property type="entry name" value="rSAM_sf"/>
</dbReference>
<dbReference type="Proteomes" id="UP001500604">
    <property type="component" value="Unassembled WGS sequence"/>
</dbReference>
<evidence type="ECO:0000256" key="3">
    <source>
        <dbReference type="ARBA" id="ARBA00022691"/>
    </source>
</evidence>
<keyword evidence="3" id="KW-0949">S-adenosyl-L-methionine</keyword>
<evidence type="ECO:0000256" key="4">
    <source>
        <dbReference type="ARBA" id="ARBA00022723"/>
    </source>
</evidence>
<proteinExistence type="predicted"/>
<dbReference type="PANTHER" id="PTHR43583:SF1">
    <property type="entry name" value="2-IMINOACETATE SYNTHASE"/>
    <property type="match status" value="1"/>
</dbReference>
<accession>A0ABP8V5I1</accession>
<feature type="domain" description="Radical SAM core" evidence="7">
    <location>
        <begin position="70"/>
        <end position="299"/>
    </location>
</feature>
<dbReference type="SFLD" id="SFLDG01060">
    <property type="entry name" value="BATS_domain_containing"/>
    <property type="match status" value="1"/>
</dbReference>
<sequence length="370" mass="42943">MSFSDVFRQLAWEDLKLQIYQKTSMDVQRALRARKRNLQDFMALISPAAEPFLEEMAQESYRLTRQRFGKTIQLYVPLYLSNKCNNICTYCGFSLDNHIRRVTLSTEQLHREAQAIRKMGFEHVLLLTGEAPGTVGMPYFREALPLLKDYFAHISMEVQPLEQLEYEELISLGMDAVMIYQETYHQSAYAQYHLRGNKQDFFYRLETADRLGKAGIKKIGIGSLIGLENWRTDVFFTATHLDYLQRHYWQTRYSISFPRLRPCEGEEQPRSLMNERQLVQLICAWRLFAPEVELSLSTRESQVFRNHVVNLGITTMSAASSTQPGGYADPEQKALEQFAIDDNRSASEVAAMIKASNLEVVWKDHELRTH</sequence>
<dbReference type="SFLD" id="SFLDS00029">
    <property type="entry name" value="Radical_SAM"/>
    <property type="match status" value="1"/>
</dbReference>
<dbReference type="CDD" id="cd01335">
    <property type="entry name" value="Radical_SAM"/>
    <property type="match status" value="1"/>
</dbReference>
<dbReference type="InterPro" id="IPR034428">
    <property type="entry name" value="ThiH/NoCL/HydG-like"/>
</dbReference>
<keyword evidence="5" id="KW-0408">Iron</keyword>
<dbReference type="PROSITE" id="PS51918">
    <property type="entry name" value="RADICAL_SAM"/>
    <property type="match status" value="1"/>
</dbReference>
<keyword evidence="2" id="KW-0004">4Fe-4S</keyword>
<dbReference type="PANTHER" id="PTHR43583">
    <property type="entry name" value="2-IMINOACETATE SYNTHASE"/>
    <property type="match status" value="1"/>
</dbReference>
<dbReference type="Gene3D" id="3.20.20.70">
    <property type="entry name" value="Aldolase class I"/>
    <property type="match status" value="1"/>
</dbReference>
<dbReference type="EMBL" id="BAABFL010000415">
    <property type="protein sequence ID" value="GAA4650708.1"/>
    <property type="molecule type" value="Genomic_DNA"/>
</dbReference>
<protein>
    <submittedName>
        <fullName evidence="8">2-iminoacetate synthase ThiH</fullName>
    </submittedName>
</protein>
<dbReference type="RefSeq" id="WP_345196935.1">
    <property type="nucleotide sequence ID" value="NZ_BAABFL010000415.1"/>
</dbReference>
<evidence type="ECO:0000256" key="2">
    <source>
        <dbReference type="ARBA" id="ARBA00022485"/>
    </source>
</evidence>
<dbReference type="InterPro" id="IPR012726">
    <property type="entry name" value="ThiH"/>
</dbReference>
<organism evidence="8 9">
    <name type="scientific">Kistimonas scapharcae</name>
    <dbReference type="NCBI Taxonomy" id="1036133"/>
    <lineage>
        <taxon>Bacteria</taxon>
        <taxon>Pseudomonadati</taxon>
        <taxon>Pseudomonadota</taxon>
        <taxon>Gammaproteobacteria</taxon>
        <taxon>Oceanospirillales</taxon>
        <taxon>Endozoicomonadaceae</taxon>
        <taxon>Kistimonas</taxon>
    </lineage>
</organism>
<dbReference type="SUPFAM" id="SSF102114">
    <property type="entry name" value="Radical SAM enzymes"/>
    <property type="match status" value="1"/>
</dbReference>
<evidence type="ECO:0000313" key="9">
    <source>
        <dbReference type="Proteomes" id="UP001500604"/>
    </source>
</evidence>
<dbReference type="InterPro" id="IPR010722">
    <property type="entry name" value="BATS_dom"/>
</dbReference>
<dbReference type="InterPro" id="IPR013785">
    <property type="entry name" value="Aldolase_TIM"/>
</dbReference>
<evidence type="ECO:0000256" key="1">
    <source>
        <dbReference type="ARBA" id="ARBA00001966"/>
    </source>
</evidence>
<dbReference type="NCBIfam" id="TIGR02351">
    <property type="entry name" value="thiH"/>
    <property type="match status" value="1"/>
</dbReference>
<dbReference type="SFLD" id="SFLDG01081">
    <property type="entry name" value="cleavage_of_the_Ca-Cb_bond_in"/>
    <property type="match status" value="1"/>
</dbReference>
<dbReference type="Pfam" id="PF06968">
    <property type="entry name" value="BATS"/>
    <property type="match status" value="1"/>
</dbReference>
<evidence type="ECO:0000313" key="8">
    <source>
        <dbReference type="EMBL" id="GAA4650708.1"/>
    </source>
</evidence>
<comment type="caution">
    <text evidence="8">The sequence shown here is derived from an EMBL/GenBank/DDBJ whole genome shotgun (WGS) entry which is preliminary data.</text>
</comment>
<evidence type="ECO:0000259" key="7">
    <source>
        <dbReference type="PROSITE" id="PS51918"/>
    </source>
</evidence>
<gene>
    <name evidence="8" type="primary">thiH</name>
    <name evidence="8" type="ORF">GCM10023116_29910</name>
</gene>
<dbReference type="Pfam" id="PF04055">
    <property type="entry name" value="Radical_SAM"/>
    <property type="match status" value="1"/>
</dbReference>
<keyword evidence="9" id="KW-1185">Reference proteome</keyword>
<comment type="cofactor">
    <cofactor evidence="1">
        <name>[4Fe-4S] cluster</name>
        <dbReference type="ChEBI" id="CHEBI:49883"/>
    </cofactor>
</comment>
<dbReference type="SFLD" id="SFLDF00301">
    <property type="entry name" value="2-iminoacetate_synthase_(ThiH)"/>
    <property type="match status" value="1"/>
</dbReference>
<keyword evidence="6" id="KW-0411">Iron-sulfur</keyword>
<evidence type="ECO:0000256" key="5">
    <source>
        <dbReference type="ARBA" id="ARBA00023004"/>
    </source>
</evidence>
<dbReference type="SMART" id="SM00876">
    <property type="entry name" value="BATS"/>
    <property type="match status" value="1"/>
</dbReference>
<keyword evidence="4" id="KW-0479">Metal-binding</keyword>
<dbReference type="InterPro" id="IPR007197">
    <property type="entry name" value="rSAM"/>
</dbReference>